<accession>A0A8T2V358</accession>
<evidence type="ECO:0000313" key="8">
    <source>
        <dbReference type="EMBL" id="KAH7438649.1"/>
    </source>
</evidence>
<proteinExistence type="predicted"/>
<dbReference type="InterPro" id="IPR038933">
    <property type="entry name" value="Ovate"/>
</dbReference>
<keyword evidence="5" id="KW-0539">Nucleus</keyword>
<keyword evidence="2" id="KW-0678">Repressor</keyword>
<evidence type="ECO:0000313" key="9">
    <source>
        <dbReference type="Proteomes" id="UP000825935"/>
    </source>
</evidence>
<dbReference type="EMBL" id="CM035409">
    <property type="protein sequence ID" value="KAH7438649.1"/>
    <property type="molecule type" value="Genomic_DNA"/>
</dbReference>
<name>A0A8T2V358_CERRI</name>
<protein>
    <recommendedName>
        <fullName evidence="7">OVATE domain-containing protein</fullName>
    </recommendedName>
</protein>
<feature type="domain" description="OVATE" evidence="7">
    <location>
        <begin position="607"/>
        <end position="666"/>
    </location>
</feature>
<reference evidence="8" key="1">
    <citation type="submission" date="2021-08" db="EMBL/GenBank/DDBJ databases">
        <title>WGS assembly of Ceratopteris richardii.</title>
        <authorList>
            <person name="Marchant D.B."/>
            <person name="Chen G."/>
            <person name="Jenkins J."/>
            <person name="Shu S."/>
            <person name="Leebens-Mack J."/>
            <person name="Grimwood J."/>
            <person name="Schmutz J."/>
            <person name="Soltis P."/>
            <person name="Soltis D."/>
            <person name="Chen Z.-H."/>
        </authorList>
    </citation>
    <scope>NUCLEOTIDE SEQUENCE</scope>
    <source>
        <strain evidence="8">Whitten #5841</strain>
        <tissue evidence="8">Leaf</tissue>
    </source>
</reference>
<organism evidence="8 9">
    <name type="scientific">Ceratopteris richardii</name>
    <name type="common">Triangle waterfern</name>
    <dbReference type="NCBI Taxonomy" id="49495"/>
    <lineage>
        <taxon>Eukaryota</taxon>
        <taxon>Viridiplantae</taxon>
        <taxon>Streptophyta</taxon>
        <taxon>Embryophyta</taxon>
        <taxon>Tracheophyta</taxon>
        <taxon>Polypodiopsida</taxon>
        <taxon>Polypodiidae</taxon>
        <taxon>Polypodiales</taxon>
        <taxon>Pteridineae</taxon>
        <taxon>Pteridaceae</taxon>
        <taxon>Parkerioideae</taxon>
        <taxon>Ceratopteris</taxon>
    </lineage>
</organism>
<dbReference type="OrthoDB" id="1928390at2759"/>
<evidence type="ECO:0000256" key="4">
    <source>
        <dbReference type="ARBA" id="ARBA00023163"/>
    </source>
</evidence>
<evidence type="ECO:0000256" key="6">
    <source>
        <dbReference type="SAM" id="MobiDB-lite"/>
    </source>
</evidence>
<dbReference type="AlphaFoldDB" id="A0A8T2V358"/>
<feature type="compositionally biased region" description="Acidic residues" evidence="6">
    <location>
        <begin position="442"/>
        <end position="466"/>
    </location>
</feature>
<dbReference type="Proteomes" id="UP000825935">
    <property type="component" value="Chromosome 4"/>
</dbReference>
<evidence type="ECO:0000256" key="3">
    <source>
        <dbReference type="ARBA" id="ARBA00023015"/>
    </source>
</evidence>
<evidence type="ECO:0000256" key="1">
    <source>
        <dbReference type="ARBA" id="ARBA00004123"/>
    </source>
</evidence>
<keyword evidence="4" id="KW-0804">Transcription</keyword>
<sequence length="676" mass="77020">MRIQLYWLQKIRAFRSKAYGSKQNRRIRAIANRTSKDTARPKNSQHASEENIRVMIRSSNLSFTSPRTNVKYMPKRKLSRVIASFGCGSTSHFHEGKFRNQPEEYDESGSESCSQDPSNKMNGACHQKLHSSQNCDRESGSIKDRHMPVYTSAKMKWVRACRCINDVITTEKGSLSSEGVPLNGKPAKGLNIVSKADNDGERTLEIIPTEGKMSSVSERKTQPCPARTEGSISDRVIGDCRKKIDLPVRDQERWSSASVKDCILLPGSCTPIEFRTEDSECAAACLRRKYFEKRQQLQQQSMTSISTLSSYEFDRNSESGCYDARNMSFRSVNKTHGWQDLGIERGNYYANTEECSSEQRATGRSLNGWCSSAMVDPDVSVISYTLSDYESETEDEQILLHTISHAKVWMNQSMRNSNSTTTTTTIDDNYNKNCHHHHCNTDNDDDDVEDDHIDDDDDDDDDDYDDSDCLIDMESNSKGWTMAWALAPSDVVLPITEDFNCSMLMRCNSSGNSCTSQKELSAAVLKKKYHKEFTEQQQAVVVSSHCEDNMHTFTFPNTYDYNLDGREKISNHVSTKSKTENQGCLITNDNESFGGLFQNSYYQHFAVEKKSQNPYVDFHNSMVEMVLHKQMHEATELEELLQLFLSLNSLEHHELIVQAFCDVWEKVFGRYMESTK</sequence>
<dbReference type="GO" id="GO:0045892">
    <property type="term" value="P:negative regulation of DNA-templated transcription"/>
    <property type="evidence" value="ECO:0007669"/>
    <property type="project" value="InterPro"/>
</dbReference>
<dbReference type="InterPro" id="IPR006458">
    <property type="entry name" value="Ovate_C"/>
</dbReference>
<evidence type="ECO:0000256" key="2">
    <source>
        <dbReference type="ARBA" id="ARBA00022491"/>
    </source>
</evidence>
<comment type="caution">
    <text evidence="8">The sequence shown here is derived from an EMBL/GenBank/DDBJ whole genome shotgun (WGS) entry which is preliminary data.</text>
</comment>
<feature type="compositionally biased region" description="Polar residues" evidence="6">
    <location>
        <begin position="110"/>
        <end position="121"/>
    </location>
</feature>
<gene>
    <name evidence="8" type="ORF">KP509_04G024100</name>
</gene>
<dbReference type="PANTHER" id="PTHR33057:SF224">
    <property type="entry name" value="TRANSCRIPTION REPRESSOR"/>
    <property type="match status" value="1"/>
</dbReference>
<keyword evidence="3" id="KW-0805">Transcription regulation</keyword>
<dbReference type="PANTHER" id="PTHR33057">
    <property type="entry name" value="TRANSCRIPTION REPRESSOR OFP7-RELATED"/>
    <property type="match status" value="1"/>
</dbReference>
<evidence type="ECO:0000256" key="5">
    <source>
        <dbReference type="ARBA" id="ARBA00023242"/>
    </source>
</evidence>
<dbReference type="Pfam" id="PF04844">
    <property type="entry name" value="Ovate"/>
    <property type="match status" value="1"/>
</dbReference>
<keyword evidence="9" id="KW-1185">Reference proteome</keyword>
<comment type="subcellular location">
    <subcellularLocation>
        <location evidence="1">Nucleus</location>
    </subcellularLocation>
</comment>
<dbReference type="EMBL" id="CM035409">
    <property type="protein sequence ID" value="KAH7438651.1"/>
    <property type="molecule type" value="Genomic_DNA"/>
</dbReference>
<dbReference type="GO" id="GO:0005634">
    <property type="term" value="C:nucleus"/>
    <property type="evidence" value="ECO:0007669"/>
    <property type="project" value="UniProtKB-SubCell"/>
</dbReference>
<dbReference type="NCBIfam" id="TIGR01568">
    <property type="entry name" value="A_thal_3678"/>
    <property type="match status" value="1"/>
</dbReference>
<dbReference type="PROSITE" id="PS51754">
    <property type="entry name" value="OVATE"/>
    <property type="match status" value="1"/>
</dbReference>
<feature type="region of interest" description="Disordered" evidence="6">
    <location>
        <begin position="94"/>
        <end position="140"/>
    </location>
</feature>
<feature type="region of interest" description="Disordered" evidence="6">
    <location>
        <begin position="439"/>
        <end position="466"/>
    </location>
</feature>
<evidence type="ECO:0000259" key="7">
    <source>
        <dbReference type="PROSITE" id="PS51754"/>
    </source>
</evidence>